<evidence type="ECO:0000313" key="6">
    <source>
        <dbReference type="EMBL" id="TGG89189.1"/>
    </source>
</evidence>
<feature type="active site" description="Proton donor" evidence="3">
    <location>
        <position position="99"/>
    </location>
</feature>
<dbReference type="EMBL" id="SRME01000001">
    <property type="protein sequence ID" value="TGG89189.1"/>
    <property type="molecule type" value="Genomic_DNA"/>
</dbReference>
<dbReference type="Pfam" id="PF02502">
    <property type="entry name" value="LacAB_rpiB"/>
    <property type="match status" value="1"/>
</dbReference>
<dbReference type="OrthoDB" id="1778624at2"/>
<feature type="binding site" evidence="4">
    <location>
        <begin position="67"/>
        <end position="71"/>
    </location>
    <ligand>
        <name>D-ribulose 5-phosphate</name>
        <dbReference type="ChEBI" id="CHEBI:58121"/>
    </ligand>
</feature>
<dbReference type="AlphaFoldDB" id="A0A1G6IH70"/>
<evidence type="ECO:0000313" key="5">
    <source>
        <dbReference type="EMBL" id="SDC05096.1"/>
    </source>
</evidence>
<dbReference type="GO" id="GO:0019316">
    <property type="term" value="P:D-allose catabolic process"/>
    <property type="evidence" value="ECO:0007669"/>
    <property type="project" value="TreeGrafter"/>
</dbReference>
<dbReference type="GO" id="GO:0009052">
    <property type="term" value="P:pentose-phosphate shunt, non-oxidative branch"/>
    <property type="evidence" value="ECO:0007669"/>
    <property type="project" value="TreeGrafter"/>
</dbReference>
<dbReference type="Gene3D" id="3.40.1400.10">
    <property type="entry name" value="Sugar-phosphate isomerase, RpiB/LacA/LacB"/>
    <property type="match status" value="1"/>
</dbReference>
<feature type="binding site" evidence="4">
    <location>
        <position position="110"/>
    </location>
    <ligand>
        <name>D-ribulose 5-phosphate</name>
        <dbReference type="ChEBI" id="CHEBI:58121"/>
    </ligand>
</feature>
<keyword evidence="2 5" id="KW-0413">Isomerase</keyword>
<dbReference type="SUPFAM" id="SSF89623">
    <property type="entry name" value="Ribose/Galactose isomerase RpiB/AlsB"/>
    <property type="match status" value="1"/>
</dbReference>
<dbReference type="EMBL" id="FMYV01000001">
    <property type="protein sequence ID" value="SDC05096.1"/>
    <property type="molecule type" value="Genomic_DNA"/>
</dbReference>
<dbReference type="PIRSF" id="PIRSF005384">
    <property type="entry name" value="RpiB_LacA_B"/>
    <property type="match status" value="1"/>
</dbReference>
<feature type="active site" description="Proton acceptor" evidence="3">
    <location>
        <position position="66"/>
    </location>
</feature>
<reference evidence="6 8" key="2">
    <citation type="submission" date="2019-04" db="EMBL/GenBank/DDBJ databases">
        <title>Draft genome sequence data and analysis of a Fermenting Bacterium, Geotoga petraea strain HO-Geo1, isolated from heavy-oil petroleum reservoir in Russia.</title>
        <authorList>
            <person name="Grouzdev D.S."/>
            <person name="Semenova E.M."/>
            <person name="Sokolova D.S."/>
            <person name="Tourova T.P."/>
            <person name="Poltaraus A.B."/>
            <person name="Nazina T.N."/>
        </authorList>
    </citation>
    <scope>NUCLEOTIDE SEQUENCE [LARGE SCALE GENOMIC DNA]</scope>
    <source>
        <strain evidence="6 8">HO-Geo1</strain>
    </source>
</reference>
<evidence type="ECO:0000256" key="1">
    <source>
        <dbReference type="ARBA" id="ARBA00008754"/>
    </source>
</evidence>
<proteinExistence type="inferred from homology"/>
<dbReference type="STRING" id="28234.SAMN04488588_0355"/>
<feature type="binding site" evidence="4">
    <location>
        <position position="100"/>
    </location>
    <ligand>
        <name>D-ribulose 5-phosphate</name>
        <dbReference type="ChEBI" id="CHEBI:58121"/>
    </ligand>
</feature>
<accession>A0A1G6IH70</accession>
<evidence type="ECO:0000256" key="4">
    <source>
        <dbReference type="PIRSR" id="PIRSR005384-2"/>
    </source>
</evidence>
<feature type="binding site" evidence="4">
    <location>
        <position position="133"/>
    </location>
    <ligand>
        <name>D-ribulose 5-phosphate</name>
        <dbReference type="ChEBI" id="CHEBI:58121"/>
    </ligand>
</feature>
<evidence type="ECO:0000256" key="2">
    <source>
        <dbReference type="ARBA" id="ARBA00023235"/>
    </source>
</evidence>
<name>A0A1G6IH70_9BACT</name>
<evidence type="ECO:0000256" key="3">
    <source>
        <dbReference type="PIRSR" id="PIRSR005384-1"/>
    </source>
</evidence>
<feature type="binding site" evidence="4">
    <location>
        <position position="137"/>
    </location>
    <ligand>
        <name>D-ribulose 5-phosphate</name>
        <dbReference type="ChEBI" id="CHEBI:58121"/>
    </ligand>
</feature>
<dbReference type="PANTHER" id="PTHR30345:SF0">
    <property type="entry name" value="DNA DAMAGE-REPAIR_TOLERATION PROTEIN DRT102"/>
    <property type="match status" value="1"/>
</dbReference>
<dbReference type="InterPro" id="IPR036569">
    <property type="entry name" value="RpiB_LacA_LacB_sf"/>
</dbReference>
<sequence length="148" mass="16553">MKISLASDHASFELKEHLRKYLENKKDVEVIDLGTYNKESTDYPDYAKKLGEHVSSKESDIGIAMCGTGLGMSIAVNKVKGIRGALCLYPTMAEYARKHNNANVLVMAGRLTGPDLAEWTVDKFLETEFEGGRHKRRVDKISSMEDNL</sequence>
<organism evidence="5 7">
    <name type="scientific">Geotoga petraea</name>
    <dbReference type="NCBI Taxonomy" id="28234"/>
    <lineage>
        <taxon>Bacteria</taxon>
        <taxon>Thermotogati</taxon>
        <taxon>Thermotogota</taxon>
        <taxon>Thermotogae</taxon>
        <taxon>Petrotogales</taxon>
        <taxon>Petrotogaceae</taxon>
        <taxon>Geotoga</taxon>
    </lineage>
</organism>
<dbReference type="EC" id="5.3.1.6" evidence="6"/>
<dbReference type="InterPro" id="IPR004785">
    <property type="entry name" value="RpiB"/>
</dbReference>
<dbReference type="NCBIfam" id="TIGR00689">
    <property type="entry name" value="rpiB_lacA_lacB"/>
    <property type="match status" value="1"/>
</dbReference>
<dbReference type="InterPro" id="IPR003500">
    <property type="entry name" value="RpiB_LacA_LacB"/>
</dbReference>
<dbReference type="PANTHER" id="PTHR30345">
    <property type="entry name" value="RIBOSE-5-PHOSPHATE ISOMERASE B"/>
    <property type="match status" value="1"/>
</dbReference>
<evidence type="ECO:0000313" key="8">
    <source>
        <dbReference type="Proteomes" id="UP000297288"/>
    </source>
</evidence>
<keyword evidence="7" id="KW-1185">Reference proteome</keyword>
<dbReference type="RefSeq" id="WP_091402263.1">
    <property type="nucleotide sequence ID" value="NZ_FMYV01000001.1"/>
</dbReference>
<comment type="similarity">
    <text evidence="1">Belongs to the LacAB/RpiB family.</text>
</comment>
<feature type="binding site" evidence="4">
    <location>
        <begin position="8"/>
        <end position="9"/>
    </location>
    <ligand>
        <name>D-ribulose 5-phosphate</name>
        <dbReference type="ChEBI" id="CHEBI:58121"/>
    </ligand>
</feature>
<dbReference type="Proteomes" id="UP000199322">
    <property type="component" value="Unassembled WGS sequence"/>
</dbReference>
<dbReference type="GO" id="GO:0004751">
    <property type="term" value="F:ribose-5-phosphate isomerase activity"/>
    <property type="evidence" value="ECO:0007669"/>
    <property type="project" value="UniProtKB-EC"/>
</dbReference>
<dbReference type="Proteomes" id="UP000297288">
    <property type="component" value="Unassembled WGS sequence"/>
</dbReference>
<reference evidence="5 7" key="1">
    <citation type="submission" date="2016-10" db="EMBL/GenBank/DDBJ databases">
        <authorList>
            <person name="de Groot N.N."/>
        </authorList>
    </citation>
    <scope>NUCLEOTIDE SEQUENCE [LARGE SCALE GENOMIC DNA]</scope>
    <source>
        <strain evidence="5 7">WG14</strain>
    </source>
</reference>
<gene>
    <name evidence="6" type="primary">rpiB</name>
    <name evidence="6" type="ORF">E4650_03070</name>
    <name evidence="5" type="ORF">SAMN04488588_0355</name>
</gene>
<dbReference type="NCBIfam" id="TIGR01120">
    <property type="entry name" value="rpiB"/>
    <property type="match status" value="1"/>
</dbReference>
<evidence type="ECO:0000313" key="7">
    <source>
        <dbReference type="Proteomes" id="UP000199322"/>
    </source>
</evidence>
<protein>
    <submittedName>
        <fullName evidence="6">Ribose 5-phosphate isomerase B</fullName>
        <ecNumber evidence="6">5.3.1.6</ecNumber>
    </submittedName>
    <submittedName>
        <fullName evidence="5">Ribose-5-phosphate isomerase</fullName>
    </submittedName>
</protein>
<dbReference type="NCBIfam" id="NF004051">
    <property type="entry name" value="PRK05571.1"/>
    <property type="match status" value="1"/>
</dbReference>